<dbReference type="PANTHER" id="PTHR41282:SF1">
    <property type="entry name" value="CONSERVED TRANSMEMBRANE PROTEIN-RELATED"/>
    <property type="match status" value="1"/>
</dbReference>
<dbReference type="STRING" id="1577474.GA0111570_101196"/>
<dbReference type="AlphaFoldDB" id="A0A1G6GDL4"/>
<evidence type="ECO:0000256" key="1">
    <source>
        <dbReference type="SAM" id="Phobius"/>
    </source>
</evidence>
<keyword evidence="1" id="KW-0472">Membrane</keyword>
<dbReference type="OrthoDB" id="116480at2"/>
<proteinExistence type="predicted"/>
<dbReference type="EMBL" id="FMYF01000001">
    <property type="protein sequence ID" value="SDB79923.1"/>
    <property type="molecule type" value="Genomic_DNA"/>
</dbReference>
<keyword evidence="1" id="KW-1133">Transmembrane helix</keyword>
<dbReference type="InterPro" id="IPR010539">
    <property type="entry name" value="BaxI_1-like"/>
</dbReference>
<evidence type="ECO:0000313" key="2">
    <source>
        <dbReference type="EMBL" id="SDB79923.1"/>
    </source>
</evidence>
<feature type="transmembrane region" description="Helical" evidence="1">
    <location>
        <begin position="165"/>
        <end position="188"/>
    </location>
</feature>
<feature type="transmembrane region" description="Helical" evidence="1">
    <location>
        <begin position="50"/>
        <end position="72"/>
    </location>
</feature>
<dbReference type="RefSeq" id="WP_092605459.1">
    <property type="nucleotide sequence ID" value="NZ_FMYF01000001.1"/>
</dbReference>
<feature type="transmembrane region" description="Helical" evidence="1">
    <location>
        <begin position="237"/>
        <end position="254"/>
    </location>
</feature>
<feature type="transmembrane region" description="Helical" evidence="1">
    <location>
        <begin position="131"/>
        <end position="153"/>
    </location>
</feature>
<dbReference type="Proteomes" id="UP000199086">
    <property type="component" value="Unassembled WGS sequence"/>
</dbReference>
<name>A0A1G6GDL4_9ACTN</name>
<accession>A0A1G6GDL4</accession>
<dbReference type="PANTHER" id="PTHR41282">
    <property type="entry name" value="CONSERVED TRANSMEMBRANE PROTEIN-RELATED"/>
    <property type="match status" value="1"/>
</dbReference>
<dbReference type="PIRSF" id="PIRSF009160">
    <property type="entry name" value="UCP009160"/>
    <property type="match status" value="1"/>
</dbReference>
<sequence>MRTHNPVFNRSAAFSPQAGYQSGYAPQYQGQGFDPYAAPRPVERMTMDDVVTKTALTLGLVVLAAAAAWFLVPPALSGVAWIGSAIVALVVSFMVVGRRGVRPGMVVAYAAFEGVFVGVFSRFLNQMFPGIVVQAVMATFVVAAMVLVSYKVFNLNRQANKIARGVFIATAGLAVVYLINFVLSLFGVHTGIIGYGPQAGGLAFIVTAVAIVLATLNLLVDFAAIEDGVRNGAPAEQSWVAAFGITVSMVWLYTELLRLLSYFRQS</sequence>
<keyword evidence="1" id="KW-0812">Transmembrane</keyword>
<protein>
    <submittedName>
        <fullName evidence="2">Uncharacterized membrane protein, YccA/Bax inhibitor family</fullName>
    </submittedName>
</protein>
<organism evidence="2 3">
    <name type="scientific">Raineyella antarctica</name>
    <dbReference type="NCBI Taxonomy" id="1577474"/>
    <lineage>
        <taxon>Bacteria</taxon>
        <taxon>Bacillati</taxon>
        <taxon>Actinomycetota</taxon>
        <taxon>Actinomycetes</taxon>
        <taxon>Propionibacteriales</taxon>
        <taxon>Propionibacteriaceae</taxon>
        <taxon>Raineyella</taxon>
    </lineage>
</organism>
<feature type="transmembrane region" description="Helical" evidence="1">
    <location>
        <begin position="78"/>
        <end position="97"/>
    </location>
</feature>
<gene>
    <name evidence="2" type="ORF">GA0111570_101196</name>
</gene>
<feature type="transmembrane region" description="Helical" evidence="1">
    <location>
        <begin position="200"/>
        <end position="225"/>
    </location>
</feature>
<evidence type="ECO:0000313" key="3">
    <source>
        <dbReference type="Proteomes" id="UP000199086"/>
    </source>
</evidence>
<dbReference type="Pfam" id="PF12811">
    <property type="entry name" value="BaxI_1"/>
    <property type="match status" value="1"/>
</dbReference>
<reference evidence="2 3" key="1">
    <citation type="submission" date="2016-06" db="EMBL/GenBank/DDBJ databases">
        <authorList>
            <person name="Olsen C.W."/>
            <person name="Carey S."/>
            <person name="Hinshaw L."/>
            <person name="Karasin A.I."/>
        </authorList>
    </citation>
    <scope>NUCLEOTIDE SEQUENCE [LARGE SCALE GENOMIC DNA]</scope>
    <source>
        <strain evidence="2 3">LZ-22</strain>
    </source>
</reference>
<keyword evidence="3" id="KW-1185">Reference proteome</keyword>
<feature type="transmembrane region" description="Helical" evidence="1">
    <location>
        <begin position="106"/>
        <end position="125"/>
    </location>
</feature>